<evidence type="ECO:0000313" key="1">
    <source>
        <dbReference type="EMBL" id="KKS22374.1"/>
    </source>
</evidence>
<dbReference type="AlphaFoldDB" id="A0A0G0XBM7"/>
<reference evidence="1 2" key="1">
    <citation type="journal article" date="2015" name="Nature">
        <title>rRNA introns, odd ribosomes, and small enigmatic genomes across a large radiation of phyla.</title>
        <authorList>
            <person name="Brown C.T."/>
            <person name="Hug L.A."/>
            <person name="Thomas B.C."/>
            <person name="Sharon I."/>
            <person name="Castelle C.J."/>
            <person name="Singh A."/>
            <person name="Wilkins M.J."/>
            <person name="Williams K.H."/>
            <person name="Banfield J.F."/>
        </authorList>
    </citation>
    <scope>NUCLEOTIDE SEQUENCE [LARGE SCALE GENOMIC DNA]</scope>
</reference>
<protein>
    <submittedName>
        <fullName evidence="1">Uncharacterized protein</fullName>
    </submittedName>
</protein>
<name>A0A0G0XBM7_UNCKA</name>
<proteinExistence type="predicted"/>
<comment type="caution">
    <text evidence="1">The sequence shown here is derived from an EMBL/GenBank/DDBJ whole genome shotgun (WGS) entry which is preliminary data.</text>
</comment>
<evidence type="ECO:0000313" key="2">
    <source>
        <dbReference type="Proteomes" id="UP000034920"/>
    </source>
</evidence>
<accession>A0A0G0XBM7</accession>
<gene>
    <name evidence="1" type="ORF">UU80_C0008G0029</name>
</gene>
<dbReference type="Proteomes" id="UP000034920">
    <property type="component" value="Unassembled WGS sequence"/>
</dbReference>
<organism evidence="1 2">
    <name type="scientific">candidate division WWE3 bacterium GW2011_GWA1_41_8</name>
    <dbReference type="NCBI Taxonomy" id="1619103"/>
    <lineage>
        <taxon>Bacteria</taxon>
        <taxon>Katanobacteria</taxon>
    </lineage>
</organism>
<dbReference type="STRING" id="1619103.UU80_C0008G0029"/>
<dbReference type="EMBL" id="LCCA01000008">
    <property type="protein sequence ID" value="KKS22374.1"/>
    <property type="molecule type" value="Genomic_DNA"/>
</dbReference>
<sequence>MNITDAAYKLSQELKGKVPKCRVHAGKHIIFVDLDEEADKDKVPTIFFGYSIEVQPAPMGAWDYEQSHKT</sequence>